<keyword evidence="2" id="KW-1133">Transmembrane helix</keyword>
<evidence type="ECO:0000313" key="3">
    <source>
        <dbReference type="EMBL" id="OAD08729.1"/>
    </source>
</evidence>
<feature type="compositionally biased region" description="Basic residues" evidence="1">
    <location>
        <begin position="16"/>
        <end position="31"/>
    </location>
</feature>
<evidence type="ECO:0008006" key="5">
    <source>
        <dbReference type="Google" id="ProtNLM"/>
    </source>
</evidence>
<keyword evidence="4" id="KW-1185">Reference proteome</keyword>
<evidence type="ECO:0000313" key="4">
    <source>
        <dbReference type="Proteomes" id="UP000077051"/>
    </source>
</evidence>
<organism evidence="3 4">
    <name type="scientific">Mucor lusitanicus CBS 277.49</name>
    <dbReference type="NCBI Taxonomy" id="747725"/>
    <lineage>
        <taxon>Eukaryota</taxon>
        <taxon>Fungi</taxon>
        <taxon>Fungi incertae sedis</taxon>
        <taxon>Mucoromycota</taxon>
        <taxon>Mucoromycotina</taxon>
        <taxon>Mucoromycetes</taxon>
        <taxon>Mucorales</taxon>
        <taxon>Mucorineae</taxon>
        <taxon>Mucoraceae</taxon>
        <taxon>Mucor</taxon>
    </lineage>
</organism>
<dbReference type="VEuPathDB" id="FungiDB:MUCCIDRAFT_105698"/>
<keyword evidence="2" id="KW-0472">Membrane</keyword>
<comment type="caution">
    <text evidence="3">The sequence shown here is derived from an EMBL/GenBank/DDBJ whole genome shotgun (WGS) entry which is preliminary data.</text>
</comment>
<proteinExistence type="predicted"/>
<evidence type="ECO:0000256" key="2">
    <source>
        <dbReference type="SAM" id="Phobius"/>
    </source>
</evidence>
<name>A0A162RTX2_MUCCL</name>
<evidence type="ECO:0000256" key="1">
    <source>
        <dbReference type="SAM" id="MobiDB-lite"/>
    </source>
</evidence>
<dbReference type="AlphaFoldDB" id="A0A162RTX2"/>
<dbReference type="Proteomes" id="UP000077051">
    <property type="component" value="Unassembled WGS sequence"/>
</dbReference>
<feature type="compositionally biased region" description="Polar residues" evidence="1">
    <location>
        <begin position="1"/>
        <end position="10"/>
    </location>
</feature>
<feature type="region of interest" description="Disordered" evidence="1">
    <location>
        <begin position="1"/>
        <end position="33"/>
    </location>
</feature>
<accession>A0A162RTX2</accession>
<sequence length="76" mass="8554">MLTSIQTTVDLSPPQVRKKKKKQPKQQHQSRKGLIGSKAIQKFRDPGSVNVSFFALGVFLFAIFGGSLIKLLKFFF</sequence>
<keyword evidence="2" id="KW-0812">Transmembrane</keyword>
<protein>
    <recommendedName>
        <fullName evidence="5">Stress-associated endoplasmic reticulum protein</fullName>
    </recommendedName>
</protein>
<reference evidence="3 4" key="1">
    <citation type="submission" date="2015-06" db="EMBL/GenBank/DDBJ databases">
        <title>Expansion of signal transduction pathways in fungi by whole-genome duplication.</title>
        <authorList>
            <consortium name="DOE Joint Genome Institute"/>
            <person name="Corrochano L.M."/>
            <person name="Kuo A."/>
            <person name="Marcet-Houben M."/>
            <person name="Polaino S."/>
            <person name="Salamov A."/>
            <person name="Villalobos J.M."/>
            <person name="Alvarez M.I."/>
            <person name="Avalos J."/>
            <person name="Benito E.P."/>
            <person name="Benoit I."/>
            <person name="Burger G."/>
            <person name="Camino L.P."/>
            <person name="Canovas D."/>
            <person name="Cerda-Olmedo E."/>
            <person name="Cheng J.-F."/>
            <person name="Dominguez A."/>
            <person name="Elias M."/>
            <person name="Eslava A.P."/>
            <person name="Glaser F."/>
            <person name="Grimwood J."/>
            <person name="Gutierrez G."/>
            <person name="Heitman J."/>
            <person name="Henrissat B."/>
            <person name="Iturriaga E.A."/>
            <person name="Lang B.F."/>
            <person name="Lavin J.L."/>
            <person name="Lee S."/>
            <person name="Li W."/>
            <person name="Lindquist E."/>
            <person name="Lopez-Garcia S."/>
            <person name="Luque E.M."/>
            <person name="Marcos A.T."/>
            <person name="Martin J."/>
            <person name="Mccluskey K."/>
            <person name="Medina H.R."/>
            <person name="Miralles-Duran A."/>
            <person name="Miyazaki A."/>
            <person name="Munoz-Torres E."/>
            <person name="Oguiza J.A."/>
            <person name="Ohm R."/>
            <person name="Olmedo M."/>
            <person name="Orejas M."/>
            <person name="Ortiz-Castellanos L."/>
            <person name="Pisabarro A.G."/>
            <person name="Rodriguez-Romero J."/>
            <person name="Ruiz-Herrera J."/>
            <person name="Ruiz-Vazquez R."/>
            <person name="Sanz C."/>
            <person name="Schackwitz W."/>
            <person name="Schmutz J."/>
            <person name="Shahriari M."/>
            <person name="Shelest E."/>
            <person name="Silva-Franco F."/>
            <person name="Soanes D."/>
            <person name="Syed K."/>
            <person name="Tagua V.G."/>
            <person name="Talbot N.J."/>
            <person name="Thon M."/>
            <person name="De Vries R.P."/>
            <person name="Wiebenga A."/>
            <person name="Yadav J.S."/>
            <person name="Braun E.L."/>
            <person name="Baker S."/>
            <person name="Garre V."/>
            <person name="Horwitz B."/>
            <person name="Torres-Martinez S."/>
            <person name="Idnurm A."/>
            <person name="Herrera-Estrella A."/>
            <person name="Gabaldon T."/>
            <person name="Grigoriev I.V."/>
        </authorList>
    </citation>
    <scope>NUCLEOTIDE SEQUENCE [LARGE SCALE GENOMIC DNA]</scope>
    <source>
        <strain evidence="3 4">CBS 277.49</strain>
    </source>
</reference>
<feature type="transmembrane region" description="Helical" evidence="2">
    <location>
        <begin position="51"/>
        <end position="72"/>
    </location>
</feature>
<dbReference type="EMBL" id="AMYB01000001">
    <property type="protein sequence ID" value="OAD08729.1"/>
    <property type="molecule type" value="Genomic_DNA"/>
</dbReference>
<gene>
    <name evidence="3" type="ORF">MUCCIDRAFT_105698</name>
</gene>